<dbReference type="SMART" id="SM00855">
    <property type="entry name" value="PGAM"/>
    <property type="match status" value="1"/>
</dbReference>
<dbReference type="AlphaFoldDB" id="A0A3B0SQ19"/>
<dbReference type="PANTHER" id="PTHR47623:SF1">
    <property type="entry name" value="OS09G0287300 PROTEIN"/>
    <property type="match status" value="1"/>
</dbReference>
<dbReference type="InterPro" id="IPR013078">
    <property type="entry name" value="His_Pase_superF_clade-1"/>
</dbReference>
<dbReference type="InterPro" id="IPR029033">
    <property type="entry name" value="His_PPase_superfam"/>
</dbReference>
<accession>A0A3B0SQ19</accession>
<sequence length="176" mass="19184">MKRLSLLRHAKSSWDDNVKGDFDRPLNRRGREAAVLMGAFLDENAGAPDCVLCSSAVRTRETLELMAPLFSARPHMEHSRGLYLASPPDILGAIGAAPQQSAHILVIAHNPGLHMLALDLADPARSSAPDLGRLAEKFPTAALAHFEFDIDGWNTPLRRRGALRFFATPKDLAVEG</sequence>
<organism evidence="1">
    <name type="scientific">hydrothermal vent metagenome</name>
    <dbReference type="NCBI Taxonomy" id="652676"/>
    <lineage>
        <taxon>unclassified sequences</taxon>
        <taxon>metagenomes</taxon>
        <taxon>ecological metagenomes</taxon>
    </lineage>
</organism>
<proteinExistence type="predicted"/>
<protein>
    <submittedName>
        <fullName evidence="1">Phosphohistidine phosphatase SixA</fullName>
    </submittedName>
</protein>
<gene>
    <name evidence="1" type="ORF">MNBD_ALPHA05-1493</name>
</gene>
<name>A0A3B0SQ19_9ZZZZ</name>
<dbReference type="CDD" id="cd07067">
    <property type="entry name" value="HP_PGM_like"/>
    <property type="match status" value="1"/>
</dbReference>
<evidence type="ECO:0000313" key="1">
    <source>
        <dbReference type="EMBL" id="VAW07568.1"/>
    </source>
</evidence>
<dbReference type="PANTHER" id="PTHR47623">
    <property type="entry name" value="OS09G0287300 PROTEIN"/>
    <property type="match status" value="1"/>
</dbReference>
<dbReference type="SUPFAM" id="SSF53254">
    <property type="entry name" value="Phosphoglycerate mutase-like"/>
    <property type="match status" value="1"/>
</dbReference>
<dbReference type="Gene3D" id="3.40.50.1240">
    <property type="entry name" value="Phosphoglycerate mutase-like"/>
    <property type="match status" value="1"/>
</dbReference>
<reference evidence="1" key="1">
    <citation type="submission" date="2018-06" db="EMBL/GenBank/DDBJ databases">
        <authorList>
            <person name="Zhirakovskaya E."/>
        </authorList>
    </citation>
    <scope>NUCLEOTIDE SEQUENCE</scope>
</reference>
<dbReference type="EMBL" id="UOEH01000589">
    <property type="protein sequence ID" value="VAW07568.1"/>
    <property type="molecule type" value="Genomic_DNA"/>
</dbReference>
<dbReference type="Pfam" id="PF00300">
    <property type="entry name" value="His_Phos_1"/>
    <property type="match status" value="1"/>
</dbReference>